<organism evidence="1 2">
    <name type="scientific">Gloeobacter morelensis MG652769</name>
    <dbReference type="NCBI Taxonomy" id="2781736"/>
    <lineage>
        <taxon>Bacteria</taxon>
        <taxon>Bacillati</taxon>
        <taxon>Cyanobacteriota</taxon>
        <taxon>Cyanophyceae</taxon>
        <taxon>Gloeobacterales</taxon>
        <taxon>Gloeobacteraceae</taxon>
        <taxon>Gloeobacter</taxon>
        <taxon>Gloeobacter morelensis</taxon>
    </lineage>
</organism>
<accession>A0ABY3PS54</accession>
<dbReference type="PANTHER" id="PTHR38031">
    <property type="entry name" value="SULFUR CARRIER PROTEIN SLR0821-RELATED"/>
    <property type="match status" value="1"/>
</dbReference>
<dbReference type="Pfam" id="PF02597">
    <property type="entry name" value="ThiS"/>
    <property type="match status" value="1"/>
</dbReference>
<keyword evidence="2" id="KW-1185">Reference proteome</keyword>
<gene>
    <name evidence="1" type="ORF">ISF26_08955</name>
</gene>
<proteinExistence type="predicted"/>
<dbReference type="Gene3D" id="3.10.20.30">
    <property type="match status" value="1"/>
</dbReference>
<dbReference type="Proteomes" id="UP001054846">
    <property type="component" value="Chromosome"/>
</dbReference>
<sequence length="101" mass="11175">MQTTRTKQITVVIPTVLRKFSRNQDSIRAAVRCTGSTVAEVLASLDKQCPGIGTRLWGEDGELRRFVNFYVNDEDIRFLEGSRTLLYEGDVVSIVPALAGG</sequence>
<reference evidence="1 2" key="1">
    <citation type="journal article" date="2021" name="Genome Biol. Evol.">
        <title>Complete Genome Sequencing of a Novel Gloeobacter Species from a Waterfall Cave in Mexico.</title>
        <authorList>
            <person name="Saw J.H."/>
            <person name="Cardona T."/>
            <person name="Montejano G."/>
        </authorList>
    </citation>
    <scope>NUCLEOTIDE SEQUENCE [LARGE SCALE GENOMIC DNA]</scope>
    <source>
        <strain evidence="1">MG652769</strain>
    </source>
</reference>
<dbReference type="EMBL" id="CP063845">
    <property type="protein sequence ID" value="UFP96318.1"/>
    <property type="molecule type" value="Genomic_DNA"/>
</dbReference>
<dbReference type="RefSeq" id="WP_230843563.1">
    <property type="nucleotide sequence ID" value="NZ_CP063845.1"/>
</dbReference>
<evidence type="ECO:0000313" key="1">
    <source>
        <dbReference type="EMBL" id="UFP96318.1"/>
    </source>
</evidence>
<dbReference type="InterPro" id="IPR052045">
    <property type="entry name" value="Sulfur_Carrier/Prot_Modifier"/>
</dbReference>
<protein>
    <submittedName>
        <fullName evidence="1">MoaD/ThiS family protein</fullName>
    </submittedName>
</protein>
<dbReference type="PANTHER" id="PTHR38031:SF1">
    <property type="entry name" value="SULFUR CARRIER PROTEIN CYSO"/>
    <property type="match status" value="1"/>
</dbReference>
<dbReference type="InterPro" id="IPR016155">
    <property type="entry name" value="Mopterin_synth/thiamin_S_b"/>
</dbReference>
<dbReference type="InterPro" id="IPR003749">
    <property type="entry name" value="ThiS/MoaD-like"/>
</dbReference>
<dbReference type="InterPro" id="IPR012675">
    <property type="entry name" value="Beta-grasp_dom_sf"/>
</dbReference>
<dbReference type="SUPFAM" id="SSF54285">
    <property type="entry name" value="MoaD/ThiS"/>
    <property type="match status" value="1"/>
</dbReference>
<name>A0ABY3PS54_9CYAN</name>
<evidence type="ECO:0000313" key="2">
    <source>
        <dbReference type="Proteomes" id="UP001054846"/>
    </source>
</evidence>